<evidence type="ECO:0000256" key="5">
    <source>
        <dbReference type="ARBA" id="ARBA00022777"/>
    </source>
</evidence>
<comment type="pathway">
    <text evidence="7">Amino-acid biosynthesis; L-threonine biosynthesis; L-threonine from L-aspartate: step 4/5.</text>
</comment>
<dbReference type="PRINTS" id="PR00958">
    <property type="entry name" value="HOMSERKINASE"/>
</dbReference>
<dbReference type="PIRSF" id="PIRSF000676">
    <property type="entry name" value="Homoser_kin"/>
    <property type="match status" value="1"/>
</dbReference>
<evidence type="ECO:0000313" key="12">
    <source>
        <dbReference type="Proteomes" id="UP000070160"/>
    </source>
</evidence>
<dbReference type="STRING" id="1588748.HMPREF3182_00540"/>
<dbReference type="GO" id="GO:0009088">
    <property type="term" value="P:threonine biosynthetic process"/>
    <property type="evidence" value="ECO:0007669"/>
    <property type="project" value="UniProtKB-UniRule"/>
</dbReference>
<reference evidence="12" key="1">
    <citation type="submission" date="2016-01" db="EMBL/GenBank/DDBJ databases">
        <authorList>
            <person name="Mitreva M."/>
            <person name="Pepin K.H."/>
            <person name="Mihindukulasuriya K.A."/>
            <person name="Fulton R."/>
            <person name="Fronick C."/>
            <person name="O'Laughlin M."/>
            <person name="Miner T."/>
            <person name="Herter B."/>
            <person name="Rosa B.A."/>
            <person name="Cordes M."/>
            <person name="Tomlinson C."/>
            <person name="Wollam A."/>
            <person name="Palsikar V.B."/>
            <person name="Mardis E.R."/>
            <person name="Wilson R.K."/>
        </authorList>
    </citation>
    <scope>NUCLEOTIDE SEQUENCE [LARGE SCALE GENOMIC DNA]</scope>
    <source>
        <strain evidence="12">KA00182</strain>
    </source>
</reference>
<dbReference type="InterPro" id="IPR020568">
    <property type="entry name" value="Ribosomal_Su5_D2-typ_SF"/>
</dbReference>
<evidence type="ECO:0000313" key="11">
    <source>
        <dbReference type="EMBL" id="KXB92310.1"/>
    </source>
</evidence>
<dbReference type="InterPro" id="IPR006204">
    <property type="entry name" value="GHMP_kinase_N_dom"/>
</dbReference>
<feature type="binding site" evidence="7">
    <location>
        <begin position="94"/>
        <end position="104"/>
    </location>
    <ligand>
        <name>ATP</name>
        <dbReference type="ChEBI" id="CHEBI:30616"/>
    </ligand>
</feature>
<feature type="domain" description="GHMP kinase N-terminal" evidence="9">
    <location>
        <begin position="64"/>
        <end position="147"/>
    </location>
</feature>
<feature type="domain" description="GHMP kinase C-terminal" evidence="10">
    <location>
        <begin position="217"/>
        <end position="284"/>
    </location>
</feature>
<keyword evidence="7" id="KW-0963">Cytoplasm</keyword>
<dbReference type="NCBIfam" id="TIGR00191">
    <property type="entry name" value="thrB"/>
    <property type="match status" value="1"/>
</dbReference>
<accession>A0A134CJC8</accession>
<dbReference type="GO" id="GO:0005524">
    <property type="term" value="F:ATP binding"/>
    <property type="evidence" value="ECO:0007669"/>
    <property type="project" value="UniProtKB-UniRule"/>
</dbReference>
<evidence type="ECO:0000256" key="6">
    <source>
        <dbReference type="ARBA" id="ARBA00022840"/>
    </source>
</evidence>
<comment type="function">
    <text evidence="7">Catalyzes the ATP-dependent phosphorylation of L-homoserine to L-homoserine phosphate.</text>
</comment>
<dbReference type="NCBIfam" id="NF002288">
    <property type="entry name" value="PRK01212.1-4"/>
    <property type="match status" value="1"/>
</dbReference>
<dbReference type="Proteomes" id="UP000070160">
    <property type="component" value="Unassembled WGS sequence"/>
</dbReference>
<dbReference type="HAMAP" id="MF_00384">
    <property type="entry name" value="Homoser_kinase"/>
    <property type="match status" value="1"/>
</dbReference>
<evidence type="ECO:0000256" key="1">
    <source>
        <dbReference type="ARBA" id="ARBA00022605"/>
    </source>
</evidence>
<comment type="caution">
    <text evidence="11">The sequence shown here is derived from an EMBL/GenBank/DDBJ whole genome shotgun (WGS) entry which is preliminary data.</text>
</comment>
<sequence>MMNTCVHVKVPATSANLGPGFDSLGLALSLYNEVYFWTDDTAKGITVTVTGEGKGIETLPAEENLVVKSIQSALVATGNTLPRGGRLHLVNRIPFKRGLGSSSAAIVGGLLVGNQLAGNTLRKNQLLALATEIEGHPDNVAPALFGGLTVSIMVDQKPLTHTLRLPQELQFVVVIPEIEIETETARKILPAQVDRQTAIYNMGRIGYLLSSLWLHQYDQLQEAMQDKIHVPYRLPLIRGGKEALQAALAAGAHGATISGSGSTLLAVATTKTQEIARAMTEAFASQQVAVQTHILSGVDTGASGVIEEKR</sequence>
<dbReference type="Pfam" id="PF08544">
    <property type="entry name" value="GHMP_kinases_C"/>
    <property type="match status" value="1"/>
</dbReference>
<dbReference type="AlphaFoldDB" id="A0A134CJC8"/>
<dbReference type="SUPFAM" id="SSF54211">
    <property type="entry name" value="Ribosomal protein S5 domain 2-like"/>
    <property type="match status" value="1"/>
</dbReference>
<organism evidence="11 12">
    <name type="scientific">Megasphaera hutchinsoni</name>
    <dbReference type="NCBI Taxonomy" id="1588748"/>
    <lineage>
        <taxon>Bacteria</taxon>
        <taxon>Bacillati</taxon>
        <taxon>Bacillota</taxon>
        <taxon>Negativicutes</taxon>
        <taxon>Veillonellales</taxon>
        <taxon>Veillonellaceae</taxon>
        <taxon>Megasphaera</taxon>
    </lineage>
</organism>
<gene>
    <name evidence="7" type="primary">thrB</name>
    <name evidence="11" type="ORF">HMPREF3182_00540</name>
</gene>
<dbReference type="GO" id="GO:0004413">
    <property type="term" value="F:homoserine kinase activity"/>
    <property type="evidence" value="ECO:0007669"/>
    <property type="project" value="UniProtKB-UniRule"/>
</dbReference>
<keyword evidence="2 7" id="KW-0808">Transferase</keyword>
<evidence type="ECO:0000256" key="7">
    <source>
        <dbReference type="HAMAP-Rule" id="MF_00384"/>
    </source>
</evidence>
<comment type="catalytic activity">
    <reaction evidence="7">
        <text>L-homoserine + ATP = O-phospho-L-homoserine + ADP + H(+)</text>
        <dbReference type="Rhea" id="RHEA:13985"/>
        <dbReference type="ChEBI" id="CHEBI:15378"/>
        <dbReference type="ChEBI" id="CHEBI:30616"/>
        <dbReference type="ChEBI" id="CHEBI:57476"/>
        <dbReference type="ChEBI" id="CHEBI:57590"/>
        <dbReference type="ChEBI" id="CHEBI:456216"/>
        <dbReference type="EC" id="2.7.1.39"/>
    </reaction>
</comment>
<name>A0A134CJC8_9FIRM</name>
<comment type="subcellular location">
    <subcellularLocation>
        <location evidence="7">Cytoplasm</location>
    </subcellularLocation>
</comment>
<dbReference type="EC" id="2.7.1.39" evidence="7 8"/>
<evidence type="ECO:0000259" key="9">
    <source>
        <dbReference type="Pfam" id="PF00288"/>
    </source>
</evidence>
<evidence type="ECO:0000256" key="3">
    <source>
        <dbReference type="ARBA" id="ARBA00022697"/>
    </source>
</evidence>
<dbReference type="Gene3D" id="3.30.70.890">
    <property type="entry name" value="GHMP kinase, C-terminal domain"/>
    <property type="match status" value="1"/>
</dbReference>
<dbReference type="EMBL" id="LSDT01000015">
    <property type="protein sequence ID" value="KXB92310.1"/>
    <property type="molecule type" value="Genomic_DNA"/>
</dbReference>
<keyword evidence="1 7" id="KW-0028">Amino-acid biosynthesis</keyword>
<keyword evidence="3 7" id="KW-0791">Threonine biosynthesis</keyword>
<dbReference type="Pfam" id="PF00288">
    <property type="entry name" value="GHMP_kinases_N"/>
    <property type="match status" value="1"/>
</dbReference>
<evidence type="ECO:0000256" key="2">
    <source>
        <dbReference type="ARBA" id="ARBA00022679"/>
    </source>
</evidence>
<keyword evidence="4 7" id="KW-0547">Nucleotide-binding</keyword>
<dbReference type="InterPro" id="IPR036554">
    <property type="entry name" value="GHMP_kinase_C_sf"/>
</dbReference>
<dbReference type="InterPro" id="IPR014721">
    <property type="entry name" value="Ribsml_uS5_D2-typ_fold_subgr"/>
</dbReference>
<dbReference type="UniPathway" id="UPA00050">
    <property type="reaction ID" value="UER00064"/>
</dbReference>
<keyword evidence="12" id="KW-1185">Reference proteome</keyword>
<dbReference type="InterPro" id="IPR000870">
    <property type="entry name" value="Homoserine_kinase"/>
</dbReference>
<evidence type="ECO:0000256" key="8">
    <source>
        <dbReference type="NCBIfam" id="TIGR00191"/>
    </source>
</evidence>
<dbReference type="InterPro" id="IPR013750">
    <property type="entry name" value="GHMP_kinase_C_dom"/>
</dbReference>
<dbReference type="SUPFAM" id="SSF55060">
    <property type="entry name" value="GHMP Kinase, C-terminal domain"/>
    <property type="match status" value="1"/>
</dbReference>
<dbReference type="GO" id="GO:0005737">
    <property type="term" value="C:cytoplasm"/>
    <property type="evidence" value="ECO:0007669"/>
    <property type="project" value="UniProtKB-SubCell"/>
</dbReference>
<dbReference type="PANTHER" id="PTHR20861:SF1">
    <property type="entry name" value="HOMOSERINE KINASE"/>
    <property type="match status" value="1"/>
</dbReference>
<dbReference type="PANTHER" id="PTHR20861">
    <property type="entry name" value="HOMOSERINE/4-DIPHOSPHOCYTIDYL-2-C-METHYL-D-ERYTHRITOL KINASE"/>
    <property type="match status" value="1"/>
</dbReference>
<comment type="similarity">
    <text evidence="7">Belongs to the GHMP kinase family. Homoserine kinase subfamily.</text>
</comment>
<keyword evidence="6 7" id="KW-0067">ATP-binding</keyword>
<dbReference type="Gene3D" id="3.30.230.10">
    <property type="match status" value="1"/>
</dbReference>
<proteinExistence type="inferred from homology"/>
<evidence type="ECO:0000259" key="10">
    <source>
        <dbReference type="Pfam" id="PF08544"/>
    </source>
</evidence>
<dbReference type="PATRIC" id="fig|1588748.3.peg.513"/>
<dbReference type="RefSeq" id="WP_235808631.1">
    <property type="nucleotide sequence ID" value="NZ_KQ960934.1"/>
</dbReference>
<keyword evidence="5 7" id="KW-0418">Kinase</keyword>
<protein>
    <recommendedName>
        <fullName evidence="7 8">Homoserine kinase</fullName>
        <shortName evidence="7">HK</shortName>
        <shortName evidence="7">HSK</shortName>
        <ecNumber evidence="7 8">2.7.1.39</ecNumber>
    </recommendedName>
</protein>
<evidence type="ECO:0000256" key="4">
    <source>
        <dbReference type="ARBA" id="ARBA00022741"/>
    </source>
</evidence>